<dbReference type="GO" id="GO:0016747">
    <property type="term" value="F:acyltransferase activity, transferring groups other than amino-acyl groups"/>
    <property type="evidence" value="ECO:0007669"/>
    <property type="project" value="InterPro"/>
</dbReference>
<evidence type="ECO:0000256" key="1">
    <source>
        <dbReference type="ARBA" id="ARBA00022679"/>
    </source>
</evidence>
<organism evidence="4 5">
    <name type="scientific">Symplocastrum torsivum CPER-KK1</name>
    <dbReference type="NCBI Taxonomy" id="450513"/>
    <lineage>
        <taxon>Bacteria</taxon>
        <taxon>Bacillati</taxon>
        <taxon>Cyanobacteriota</taxon>
        <taxon>Cyanophyceae</taxon>
        <taxon>Oscillatoriophycideae</taxon>
        <taxon>Oscillatoriales</taxon>
        <taxon>Microcoleaceae</taxon>
        <taxon>Symplocastrum</taxon>
    </lineage>
</organism>
<dbReference type="AlphaFoldDB" id="A0A951UCV7"/>
<keyword evidence="1 4" id="KW-0808">Transferase</keyword>
<dbReference type="CDD" id="cd04301">
    <property type="entry name" value="NAT_SF"/>
    <property type="match status" value="1"/>
</dbReference>
<evidence type="ECO:0000313" key="4">
    <source>
        <dbReference type="EMBL" id="MBW4548833.1"/>
    </source>
</evidence>
<name>A0A951UCV7_9CYAN</name>
<dbReference type="Proteomes" id="UP000753908">
    <property type="component" value="Unassembled WGS sequence"/>
</dbReference>
<dbReference type="PANTHER" id="PTHR43877:SF2">
    <property type="entry name" value="AMINOALKYLPHOSPHONATE N-ACETYLTRANSFERASE-RELATED"/>
    <property type="match status" value="1"/>
</dbReference>
<keyword evidence="2 4" id="KW-0012">Acyltransferase</keyword>
<protein>
    <submittedName>
        <fullName evidence="4">GNAT family N-acetyltransferase</fullName>
        <ecNumber evidence="4">2.3.1.-</ecNumber>
    </submittedName>
</protein>
<comment type="caution">
    <text evidence="4">The sequence shown here is derived from an EMBL/GenBank/DDBJ whole genome shotgun (WGS) entry which is preliminary data.</text>
</comment>
<dbReference type="EMBL" id="JAHHIF010000073">
    <property type="protein sequence ID" value="MBW4548833.1"/>
    <property type="molecule type" value="Genomic_DNA"/>
</dbReference>
<reference evidence="4" key="1">
    <citation type="submission" date="2021-05" db="EMBL/GenBank/DDBJ databases">
        <authorList>
            <person name="Pietrasiak N."/>
            <person name="Ward R."/>
            <person name="Stajich J.E."/>
            <person name="Kurbessoian T."/>
        </authorList>
    </citation>
    <scope>NUCLEOTIDE SEQUENCE</scope>
    <source>
        <strain evidence="4">CPER-KK1</strain>
    </source>
</reference>
<dbReference type="Pfam" id="PF00583">
    <property type="entry name" value="Acetyltransf_1"/>
    <property type="match status" value="1"/>
</dbReference>
<dbReference type="InterPro" id="IPR050832">
    <property type="entry name" value="Bact_Acetyltransf"/>
</dbReference>
<dbReference type="EC" id="2.3.1.-" evidence="4"/>
<dbReference type="SUPFAM" id="SSF55729">
    <property type="entry name" value="Acyl-CoA N-acyltransferases (Nat)"/>
    <property type="match status" value="1"/>
</dbReference>
<proteinExistence type="predicted"/>
<feature type="domain" description="N-acetyltransferase" evidence="3">
    <location>
        <begin position="1"/>
        <end position="126"/>
    </location>
</feature>
<dbReference type="PANTHER" id="PTHR43877">
    <property type="entry name" value="AMINOALKYLPHOSPHONATE N-ACETYLTRANSFERASE-RELATED-RELATED"/>
    <property type="match status" value="1"/>
</dbReference>
<accession>A0A951UCV7</accession>
<evidence type="ECO:0000256" key="2">
    <source>
        <dbReference type="ARBA" id="ARBA00023315"/>
    </source>
</evidence>
<dbReference type="InterPro" id="IPR000182">
    <property type="entry name" value="GNAT_dom"/>
</dbReference>
<evidence type="ECO:0000313" key="5">
    <source>
        <dbReference type="Proteomes" id="UP000753908"/>
    </source>
</evidence>
<gene>
    <name evidence="4" type="ORF">KME25_31170</name>
</gene>
<dbReference type="InterPro" id="IPR016181">
    <property type="entry name" value="Acyl_CoA_acyltransferase"/>
</dbReference>
<dbReference type="PROSITE" id="PS51186">
    <property type="entry name" value="GNAT"/>
    <property type="match status" value="1"/>
</dbReference>
<reference evidence="4" key="2">
    <citation type="journal article" date="2022" name="Microbiol. Resour. Announc.">
        <title>Metagenome Sequencing to Explore Phylogenomics of Terrestrial Cyanobacteria.</title>
        <authorList>
            <person name="Ward R.D."/>
            <person name="Stajich J.E."/>
            <person name="Johansen J.R."/>
            <person name="Huntemann M."/>
            <person name="Clum A."/>
            <person name="Foster B."/>
            <person name="Foster B."/>
            <person name="Roux S."/>
            <person name="Palaniappan K."/>
            <person name="Varghese N."/>
            <person name="Mukherjee S."/>
            <person name="Reddy T.B.K."/>
            <person name="Daum C."/>
            <person name="Copeland A."/>
            <person name="Chen I.A."/>
            <person name="Ivanova N.N."/>
            <person name="Kyrpides N.C."/>
            <person name="Shapiro N."/>
            <person name="Eloe-Fadrosh E.A."/>
            <person name="Pietrasiak N."/>
        </authorList>
    </citation>
    <scope>NUCLEOTIDE SEQUENCE</scope>
    <source>
        <strain evidence="4">CPER-KK1</strain>
    </source>
</reference>
<evidence type="ECO:0000259" key="3">
    <source>
        <dbReference type="PROSITE" id="PS51186"/>
    </source>
</evidence>
<dbReference type="Gene3D" id="3.40.630.30">
    <property type="match status" value="1"/>
</dbReference>
<sequence>MIEWVQAFSQEALDEATEYDEAEQMIERYLRKGFLYLWQDQVPVATAGYRGATPNGIRVNFVYTPPKYRRQGYASSCVAALSQTLLDQGRKYCFLFTDLANPTSNHIYQAIGYQPICDMNEYWFEE</sequence>